<feature type="coiled-coil region" evidence="2">
    <location>
        <begin position="704"/>
        <end position="827"/>
    </location>
</feature>
<comment type="caution">
    <text evidence="4">The sequence shown here is derived from an EMBL/GenBank/DDBJ whole genome shotgun (WGS) entry which is preliminary data.</text>
</comment>
<evidence type="ECO:0000256" key="2">
    <source>
        <dbReference type="SAM" id="Coils"/>
    </source>
</evidence>
<sequence>MREAKDVARQEKQKHQELRGKLAMLQLQLDGASAAMREMSAEFLAETTKLRAESQKKVEEAEDALRAGQTAMTLEREEHVRELDAVLAALEPTKAEVIRVKKELKSYVEKYALVTKELKEEKARHAEAVQRAVALRIAHKWQLAVHMSFSSASIAKLELDVEQQKQAREGAARMVKRLTEDLEGVRGEVARQTEEIAERDRRIAEMQAEIDQLSEALGEGKAYIQKRDAMIEARHLEIDKLAEEMKQLRAENDDLLEEVDDLREQLKASRTKAGSFDEEMSKAQATIAGLEAKLGALQKSYQALEDMLTKTEKQVLDGQRVIEDLTSKLASLQELEGNFDQQIAEVKEVLKRTQHDRDALWKERKMQEELQLKLSTELRNTRETLEAKVEELEGALSALQSQHDKLSKEHDSMGMRYSRTVNENKDTRTKLEAELDAAKRRVKQLEDDLELSRDAAVRLHHLEVQLSMKESEMITLQEALNELQVKHKTLENTAQSTAEALGKANGVIGTSKEIIESLKAELAELRAGPSVEELLARIKEQKRTVLKLKFTNVIRAGLVDLRSAQVAEEKANVEHRIRMCHDIQQSLDDANARGTQLEELVKGVVSDMYAEELFAEDVMAMFLEENPQLEVQACREKTLQLDGALQGAASLARCMIVKLGALYKLTMHTQKQSQDEVDEVRTKFDLHITLERKANSDLLDAERKRFEERLATELEDLRRRLQAEKEEALLNQNLEHQNAVRLLQAEHQAALAPLQMKQAVLETARNKAEDALRKVQGVNSELETNLASAVNENMRKQQEVEELRSDVDRLKDEIAQLRTQLIQIKTEKDVKIGELTIQVDHLKLAKERFTEEKQIMLDSNAKKITDVRKLKDEVEGLQLQLRKNKASDEMRMYRVSLEDHLRIRVNDESIFKPFPMTFQATLLTVSQILVEKIAADISDDNDPNEARQNLSEFVYDYFMFKLSVPFFAELYMRSLVAALQQHKDADRRIDIFAKLIGAVPGKEPYPEEAGHFLIWFTSNVYHEVQGPVQAEFDNGKSDVDVEVAQKVARQTLDKALERHRNGKATVLDLIASISKEALNEGGSMVFVNYSSVLGLAFDAYMRAYHNVEAMLQDLFVKGDTNKDGKLTFQEFSDIVRSVDPDMTDHIIKKMFRVATQRSPTGSDNAMSPLAFASVAREFGLCFIKGQPPLFPIPNKTAIFDEFPLLNDSWIALKKLIADIVDRHHTQVTKGEEKLVLQAGADDVINQMKSLEDILKLNDRATLSAAWTLVRRIFLFVQVQMQRDELTRHETSTDASKYSSHLKQRWIMRDS</sequence>
<keyword evidence="5" id="KW-1185">Reference proteome</keyword>
<dbReference type="InterPro" id="IPR002048">
    <property type="entry name" value="EF_hand_dom"/>
</dbReference>
<dbReference type="PROSITE" id="PS00018">
    <property type="entry name" value="EF_HAND_1"/>
    <property type="match status" value="1"/>
</dbReference>
<dbReference type="Gene3D" id="1.10.238.10">
    <property type="entry name" value="EF-hand"/>
    <property type="match status" value="1"/>
</dbReference>
<dbReference type="Proteomes" id="UP001190700">
    <property type="component" value="Unassembled WGS sequence"/>
</dbReference>
<evidence type="ECO:0000259" key="3">
    <source>
        <dbReference type="PROSITE" id="PS50222"/>
    </source>
</evidence>
<organism evidence="4 5">
    <name type="scientific">Cymbomonas tetramitiformis</name>
    <dbReference type="NCBI Taxonomy" id="36881"/>
    <lineage>
        <taxon>Eukaryota</taxon>
        <taxon>Viridiplantae</taxon>
        <taxon>Chlorophyta</taxon>
        <taxon>Pyramimonadophyceae</taxon>
        <taxon>Pyramimonadales</taxon>
        <taxon>Pyramimonadaceae</taxon>
        <taxon>Cymbomonas</taxon>
    </lineage>
</organism>
<reference evidence="4 5" key="1">
    <citation type="journal article" date="2015" name="Genome Biol. Evol.">
        <title>Comparative Genomics of a Bacterivorous Green Alga Reveals Evolutionary Causalities and Consequences of Phago-Mixotrophic Mode of Nutrition.</title>
        <authorList>
            <person name="Burns J.A."/>
            <person name="Paasch A."/>
            <person name="Narechania A."/>
            <person name="Kim E."/>
        </authorList>
    </citation>
    <scope>NUCLEOTIDE SEQUENCE [LARGE SCALE GENOMIC DNA]</scope>
    <source>
        <strain evidence="4 5">PLY_AMNH</strain>
    </source>
</reference>
<feature type="coiled-coil region" evidence="2">
    <location>
        <begin position="1"/>
        <end position="71"/>
    </location>
</feature>
<feature type="coiled-coil region" evidence="2">
    <location>
        <begin position="154"/>
        <end position="500"/>
    </location>
</feature>
<name>A0AAE0FNR0_9CHLO</name>
<dbReference type="Gene3D" id="1.10.287.1490">
    <property type="match status" value="1"/>
</dbReference>
<dbReference type="InterPro" id="IPR018247">
    <property type="entry name" value="EF_Hand_1_Ca_BS"/>
</dbReference>
<protein>
    <recommendedName>
        <fullName evidence="3">EF-hand domain-containing protein</fullName>
    </recommendedName>
</protein>
<dbReference type="SMART" id="SM00054">
    <property type="entry name" value="EFh"/>
    <property type="match status" value="1"/>
</dbReference>
<dbReference type="SUPFAM" id="SSF47473">
    <property type="entry name" value="EF-hand"/>
    <property type="match status" value="1"/>
</dbReference>
<keyword evidence="1" id="KW-0106">Calcium</keyword>
<gene>
    <name evidence="4" type="ORF">CYMTET_28055</name>
</gene>
<accession>A0AAE0FNR0</accession>
<dbReference type="InterPro" id="IPR011992">
    <property type="entry name" value="EF-hand-dom_pair"/>
</dbReference>
<evidence type="ECO:0000256" key="1">
    <source>
        <dbReference type="ARBA" id="ARBA00022837"/>
    </source>
</evidence>
<dbReference type="GO" id="GO:0005509">
    <property type="term" value="F:calcium ion binding"/>
    <property type="evidence" value="ECO:0007669"/>
    <property type="project" value="InterPro"/>
</dbReference>
<evidence type="ECO:0000313" key="4">
    <source>
        <dbReference type="EMBL" id="KAK3263123.1"/>
    </source>
</evidence>
<dbReference type="EMBL" id="LGRX02015693">
    <property type="protein sequence ID" value="KAK3263123.1"/>
    <property type="molecule type" value="Genomic_DNA"/>
</dbReference>
<feature type="domain" description="EF-hand" evidence="3">
    <location>
        <begin position="1106"/>
        <end position="1141"/>
    </location>
</feature>
<feature type="coiled-coil region" evidence="2">
    <location>
        <begin position="860"/>
        <end position="887"/>
    </location>
</feature>
<proteinExistence type="predicted"/>
<dbReference type="PANTHER" id="PTHR34894:SF5">
    <property type="entry name" value="EF-HAND DOMAIN-CONTAINING PROTEIN"/>
    <property type="match status" value="1"/>
</dbReference>
<dbReference type="PANTHER" id="PTHR34894">
    <property type="entry name" value="SAM-DEPENDENT METHYLTRANSFERASE RSMI, CONSERVED SITE"/>
    <property type="match status" value="1"/>
</dbReference>
<keyword evidence="2" id="KW-0175">Coiled coil</keyword>
<dbReference type="PROSITE" id="PS50222">
    <property type="entry name" value="EF_HAND_2"/>
    <property type="match status" value="1"/>
</dbReference>
<dbReference type="SUPFAM" id="SSF57997">
    <property type="entry name" value="Tropomyosin"/>
    <property type="match status" value="1"/>
</dbReference>
<evidence type="ECO:0000313" key="5">
    <source>
        <dbReference type="Proteomes" id="UP001190700"/>
    </source>
</evidence>